<organism evidence="16 17">
    <name type="scientific">Lacrimispora celerecrescens</name>
    <dbReference type="NCBI Taxonomy" id="29354"/>
    <lineage>
        <taxon>Bacteria</taxon>
        <taxon>Bacillati</taxon>
        <taxon>Bacillota</taxon>
        <taxon>Clostridia</taxon>
        <taxon>Lachnospirales</taxon>
        <taxon>Lachnospiraceae</taxon>
        <taxon>Lacrimispora</taxon>
    </lineage>
</organism>
<keyword evidence="17" id="KW-1185">Reference proteome</keyword>
<evidence type="ECO:0000256" key="10">
    <source>
        <dbReference type="ARBA" id="ARBA00023310"/>
    </source>
</evidence>
<keyword evidence="3 13" id="KW-1003">Cell membrane</keyword>
<comment type="similarity">
    <text evidence="1 13 14">Belongs to the ATPase B chain family.</text>
</comment>
<dbReference type="Proteomes" id="UP000028525">
    <property type="component" value="Unassembled WGS sequence"/>
</dbReference>
<accession>A0A084JHY8</accession>
<keyword evidence="5 13" id="KW-0812">Transmembrane</keyword>
<keyword evidence="10 13" id="KW-0066">ATP synthesis</keyword>
<evidence type="ECO:0000256" key="1">
    <source>
        <dbReference type="ARBA" id="ARBA00005513"/>
    </source>
</evidence>
<dbReference type="InterPro" id="IPR005864">
    <property type="entry name" value="ATP_synth_F0_bsu_bac"/>
</dbReference>
<dbReference type="PANTHER" id="PTHR33445">
    <property type="entry name" value="ATP SYNTHASE SUBUNIT B', CHLOROPLASTIC"/>
    <property type="match status" value="1"/>
</dbReference>
<evidence type="ECO:0000256" key="5">
    <source>
        <dbReference type="ARBA" id="ARBA00022692"/>
    </source>
</evidence>
<evidence type="ECO:0000256" key="3">
    <source>
        <dbReference type="ARBA" id="ARBA00022475"/>
    </source>
</evidence>
<evidence type="ECO:0000256" key="7">
    <source>
        <dbReference type="ARBA" id="ARBA00022989"/>
    </source>
</evidence>
<dbReference type="HAMAP" id="MF_01398">
    <property type="entry name" value="ATP_synth_b_bprime"/>
    <property type="match status" value="1"/>
</dbReference>
<dbReference type="EMBL" id="JPME01000023">
    <property type="protein sequence ID" value="KEZ88572.1"/>
    <property type="molecule type" value="Genomic_DNA"/>
</dbReference>
<keyword evidence="2 13" id="KW-0813">Transport</keyword>
<keyword evidence="15" id="KW-0175">Coiled coil</keyword>
<keyword evidence="6 13" id="KW-0375">Hydrogen ion transport</keyword>
<keyword evidence="4 13" id="KW-0138">CF(0)</keyword>
<evidence type="ECO:0000256" key="4">
    <source>
        <dbReference type="ARBA" id="ARBA00022547"/>
    </source>
</evidence>
<comment type="function">
    <text evidence="11 13">F(1)F(0) ATP synthase produces ATP from ADP in the presence of a proton or sodium gradient. F-type ATPases consist of two structural domains, F(1) containing the extramembraneous catalytic core and F(0) containing the membrane proton channel, linked together by a central stalk and a peripheral stalk. During catalysis, ATP synthesis in the catalytic domain of F(1) is coupled via a rotary mechanism of the central stalk subunits to proton translocation.</text>
</comment>
<evidence type="ECO:0000256" key="12">
    <source>
        <dbReference type="ARBA" id="ARBA00037847"/>
    </source>
</evidence>
<feature type="coiled-coil region" evidence="15">
    <location>
        <begin position="85"/>
        <end position="112"/>
    </location>
</feature>
<dbReference type="GO" id="GO:0046961">
    <property type="term" value="F:proton-transporting ATPase activity, rotational mechanism"/>
    <property type="evidence" value="ECO:0007669"/>
    <property type="project" value="TreeGrafter"/>
</dbReference>
<evidence type="ECO:0000313" key="16">
    <source>
        <dbReference type="EMBL" id="KEZ88572.1"/>
    </source>
</evidence>
<comment type="subunit">
    <text evidence="13">F-type ATPases have 2 components, F(1) - the catalytic core - and F(0) - the membrane proton channel. F(1) has five subunits: alpha(3), beta(3), gamma(1), delta(1), epsilon(1). F(0) has three main subunits: a(1), b(2) and c(10-14). The alpha and beta chains form an alternating ring which encloses part of the gamma chain. F(1) is attached to F(0) by a central stalk formed by the gamma and epsilon chains, while a peripheral stalk is formed by the delta and b chains.</text>
</comment>
<dbReference type="OrthoDB" id="1770883at2"/>
<dbReference type="STRING" id="29354.IO98_18045"/>
<comment type="subcellular location">
    <subcellularLocation>
        <location evidence="13">Cell membrane</location>
        <topology evidence="13">Single-pass membrane protein</topology>
    </subcellularLocation>
    <subcellularLocation>
        <location evidence="12">Endomembrane system</location>
        <topology evidence="12">Single-pass membrane protein</topology>
    </subcellularLocation>
</comment>
<evidence type="ECO:0000256" key="15">
    <source>
        <dbReference type="SAM" id="Coils"/>
    </source>
</evidence>
<protein>
    <recommendedName>
        <fullName evidence="13">ATP synthase subunit b</fullName>
    </recommendedName>
    <alternativeName>
        <fullName evidence="13">ATP synthase F(0) sector subunit b</fullName>
    </alternativeName>
    <alternativeName>
        <fullName evidence="13">ATPase subunit I</fullName>
    </alternativeName>
    <alternativeName>
        <fullName evidence="13">F-type ATPase subunit b</fullName>
        <shortName evidence="13">F-ATPase subunit b</shortName>
    </alternativeName>
</protein>
<dbReference type="GO" id="GO:0046933">
    <property type="term" value="F:proton-transporting ATP synthase activity, rotational mechanism"/>
    <property type="evidence" value="ECO:0007669"/>
    <property type="project" value="UniProtKB-UniRule"/>
</dbReference>
<dbReference type="AlphaFoldDB" id="A0A084JHY8"/>
<keyword evidence="8 13" id="KW-0406">Ion transport</keyword>
<dbReference type="GO" id="GO:0005886">
    <property type="term" value="C:plasma membrane"/>
    <property type="evidence" value="ECO:0007669"/>
    <property type="project" value="UniProtKB-SubCell"/>
</dbReference>
<dbReference type="InterPro" id="IPR002146">
    <property type="entry name" value="ATP_synth_b/b'su_bac/chlpt"/>
</dbReference>
<comment type="caution">
    <text evidence="16">The sequence shown here is derived from an EMBL/GenBank/DDBJ whole genome shotgun (WGS) entry which is preliminary data.</text>
</comment>
<evidence type="ECO:0000313" key="17">
    <source>
        <dbReference type="Proteomes" id="UP000028525"/>
    </source>
</evidence>
<dbReference type="GO" id="GO:0012505">
    <property type="term" value="C:endomembrane system"/>
    <property type="evidence" value="ECO:0007669"/>
    <property type="project" value="UniProtKB-SubCell"/>
</dbReference>
<dbReference type="GO" id="GO:0045259">
    <property type="term" value="C:proton-transporting ATP synthase complex"/>
    <property type="evidence" value="ECO:0007669"/>
    <property type="project" value="UniProtKB-KW"/>
</dbReference>
<dbReference type="InterPro" id="IPR050059">
    <property type="entry name" value="ATP_synthase_B_chain"/>
</dbReference>
<keyword evidence="7 13" id="KW-1133">Transmembrane helix</keyword>
<evidence type="ECO:0000256" key="9">
    <source>
        <dbReference type="ARBA" id="ARBA00023136"/>
    </source>
</evidence>
<evidence type="ECO:0000256" key="11">
    <source>
        <dbReference type="ARBA" id="ARBA00025198"/>
    </source>
</evidence>
<gene>
    <name evidence="13" type="primary">atpF</name>
    <name evidence="16" type="ORF">IO98_18045</name>
</gene>
<reference evidence="16 17" key="1">
    <citation type="submission" date="2014-07" db="EMBL/GenBank/DDBJ databases">
        <title>Draft genome of Clostridium celerecrescens 152B isolated from sediments associated with methane hydrate from Krishna Godavari basin.</title>
        <authorList>
            <person name="Honkalas V.S."/>
            <person name="Dabir A.P."/>
            <person name="Arora P."/>
            <person name="Dhakephalkar P.K."/>
        </authorList>
    </citation>
    <scope>NUCLEOTIDE SEQUENCE [LARGE SCALE GENOMIC DNA]</scope>
    <source>
        <strain evidence="16 17">152B</strain>
    </source>
</reference>
<evidence type="ECO:0000256" key="13">
    <source>
        <dbReference type="HAMAP-Rule" id="MF_01398"/>
    </source>
</evidence>
<evidence type="ECO:0000256" key="14">
    <source>
        <dbReference type="RuleBase" id="RU003848"/>
    </source>
</evidence>
<evidence type="ECO:0000256" key="6">
    <source>
        <dbReference type="ARBA" id="ARBA00022781"/>
    </source>
</evidence>
<name>A0A084JHY8_9FIRM</name>
<evidence type="ECO:0000256" key="8">
    <source>
        <dbReference type="ARBA" id="ARBA00023065"/>
    </source>
</evidence>
<dbReference type="CDD" id="cd06503">
    <property type="entry name" value="ATP-synt_Fo_b"/>
    <property type="match status" value="1"/>
</dbReference>
<dbReference type="Pfam" id="PF00430">
    <property type="entry name" value="ATP-synt_B"/>
    <property type="match status" value="1"/>
</dbReference>
<dbReference type="PANTHER" id="PTHR33445:SF1">
    <property type="entry name" value="ATP SYNTHASE SUBUNIT B"/>
    <property type="match status" value="1"/>
</dbReference>
<dbReference type="NCBIfam" id="TIGR01144">
    <property type="entry name" value="ATP_synt_b"/>
    <property type="match status" value="1"/>
</dbReference>
<feature type="transmembrane region" description="Helical" evidence="13">
    <location>
        <begin position="12"/>
        <end position="31"/>
    </location>
</feature>
<dbReference type="RefSeq" id="WP_038283453.1">
    <property type="nucleotide sequence ID" value="NZ_JPME01000023.1"/>
</dbReference>
<keyword evidence="9 13" id="KW-0472">Membrane</keyword>
<sequence>MLRLDMNFVWTIVNLIVLYLLLRHFLIGPVLDVMNKRRGMIEQSISDARNKEVLAADLKKQYEVKLAASSDEGSKLIEEAKIQAKAQYDRILKDAEEDAGRLMAEARKQAEADQEKALREAKAQIAGIVIAAAAKVVNQEVSARANQALYDSFIAEAGDFHDAGSN</sequence>
<evidence type="ECO:0000256" key="2">
    <source>
        <dbReference type="ARBA" id="ARBA00022448"/>
    </source>
</evidence>
<proteinExistence type="inferred from homology"/>
<comment type="function">
    <text evidence="13">Component of the F(0) channel, it forms part of the peripheral stalk, linking F(1) to F(0).</text>
</comment>